<comment type="caution">
    <text evidence="2">The sequence shown here is derived from an EMBL/GenBank/DDBJ whole genome shotgun (WGS) entry which is preliminary data.</text>
</comment>
<feature type="region of interest" description="Disordered" evidence="1">
    <location>
        <begin position="73"/>
        <end position="95"/>
    </location>
</feature>
<dbReference type="EMBL" id="JASCZI010121539">
    <property type="protein sequence ID" value="MED6162156.1"/>
    <property type="molecule type" value="Genomic_DNA"/>
</dbReference>
<accession>A0ABU6UM47</accession>
<sequence>MGRDADEIWFRSVSPVVFQMQLVNTLEELKSVILRNMGAVGSIDAHVRAMFELHRRYGSRDVMELLTESQTMNVDAGGSTSSSRGGPGAIIAAPI</sequence>
<proteinExistence type="predicted"/>
<keyword evidence="3" id="KW-1185">Reference proteome</keyword>
<evidence type="ECO:0000313" key="3">
    <source>
        <dbReference type="Proteomes" id="UP001341840"/>
    </source>
</evidence>
<protein>
    <submittedName>
        <fullName evidence="2">Uncharacterized protein</fullName>
    </submittedName>
</protein>
<name>A0ABU6UM47_9FABA</name>
<evidence type="ECO:0000256" key="1">
    <source>
        <dbReference type="SAM" id="MobiDB-lite"/>
    </source>
</evidence>
<gene>
    <name evidence="2" type="ORF">PIB30_067658</name>
</gene>
<organism evidence="2 3">
    <name type="scientific">Stylosanthes scabra</name>
    <dbReference type="NCBI Taxonomy" id="79078"/>
    <lineage>
        <taxon>Eukaryota</taxon>
        <taxon>Viridiplantae</taxon>
        <taxon>Streptophyta</taxon>
        <taxon>Embryophyta</taxon>
        <taxon>Tracheophyta</taxon>
        <taxon>Spermatophyta</taxon>
        <taxon>Magnoliopsida</taxon>
        <taxon>eudicotyledons</taxon>
        <taxon>Gunneridae</taxon>
        <taxon>Pentapetalae</taxon>
        <taxon>rosids</taxon>
        <taxon>fabids</taxon>
        <taxon>Fabales</taxon>
        <taxon>Fabaceae</taxon>
        <taxon>Papilionoideae</taxon>
        <taxon>50 kb inversion clade</taxon>
        <taxon>dalbergioids sensu lato</taxon>
        <taxon>Dalbergieae</taxon>
        <taxon>Pterocarpus clade</taxon>
        <taxon>Stylosanthes</taxon>
    </lineage>
</organism>
<dbReference type="Proteomes" id="UP001341840">
    <property type="component" value="Unassembled WGS sequence"/>
</dbReference>
<reference evidence="2 3" key="1">
    <citation type="journal article" date="2023" name="Plants (Basel)">
        <title>Bridging the Gap: Combining Genomics and Transcriptomics Approaches to Understand Stylosanthes scabra, an Orphan Legume from the Brazilian Caatinga.</title>
        <authorList>
            <person name="Ferreira-Neto J.R.C."/>
            <person name="da Silva M.D."/>
            <person name="Binneck E."/>
            <person name="de Melo N.F."/>
            <person name="da Silva R.H."/>
            <person name="de Melo A.L.T.M."/>
            <person name="Pandolfi V."/>
            <person name="Bustamante F.O."/>
            <person name="Brasileiro-Vidal A.C."/>
            <person name="Benko-Iseppon A.M."/>
        </authorList>
    </citation>
    <scope>NUCLEOTIDE SEQUENCE [LARGE SCALE GENOMIC DNA]</scope>
    <source>
        <tissue evidence="2">Leaves</tissue>
    </source>
</reference>
<evidence type="ECO:0000313" key="2">
    <source>
        <dbReference type="EMBL" id="MED6162156.1"/>
    </source>
</evidence>